<feature type="transmembrane region" description="Helical" evidence="1">
    <location>
        <begin position="20"/>
        <end position="38"/>
    </location>
</feature>
<keyword evidence="1" id="KW-1133">Transmembrane helix</keyword>
<keyword evidence="3" id="KW-1185">Reference proteome</keyword>
<reference evidence="3" key="1">
    <citation type="journal article" date="2019" name="Int. J. Syst. Evol. Microbiol.">
        <title>The Global Catalogue of Microorganisms (GCM) 10K type strain sequencing project: providing services to taxonomists for standard genome sequencing and annotation.</title>
        <authorList>
            <consortium name="The Broad Institute Genomics Platform"/>
            <consortium name="The Broad Institute Genome Sequencing Center for Infectious Disease"/>
            <person name="Wu L."/>
            <person name="Ma J."/>
        </authorList>
    </citation>
    <scope>NUCLEOTIDE SEQUENCE [LARGE SCALE GENOMIC DNA]</scope>
    <source>
        <strain evidence="3">JCM 17068</strain>
    </source>
</reference>
<gene>
    <name evidence="2" type="ORF">GCM10022388_09080</name>
</gene>
<protein>
    <submittedName>
        <fullName evidence="2">Uncharacterized protein</fullName>
    </submittedName>
</protein>
<name>A0ABP7UKL6_9FLAO</name>
<keyword evidence="1" id="KW-0472">Membrane</keyword>
<proteinExistence type="predicted"/>
<evidence type="ECO:0000313" key="3">
    <source>
        <dbReference type="Proteomes" id="UP001500426"/>
    </source>
</evidence>
<dbReference type="RefSeq" id="WP_345091264.1">
    <property type="nucleotide sequence ID" value="NZ_BAABCS010000006.1"/>
</dbReference>
<dbReference type="EMBL" id="BAABCS010000006">
    <property type="protein sequence ID" value="GAA4045843.1"/>
    <property type="molecule type" value="Genomic_DNA"/>
</dbReference>
<comment type="caution">
    <text evidence="2">The sequence shown here is derived from an EMBL/GenBank/DDBJ whole genome shotgun (WGS) entry which is preliminary data.</text>
</comment>
<keyword evidence="1" id="KW-0812">Transmembrane</keyword>
<sequence length="261" mass="31734">MKNKMTATNSIFKNNLKRTVAREFIYIILISIVCFSIYKIGEYRQNSYEIEIDNKIKILDSLPQHQLLWYKLKKHNLYNKNYENYKKDYKNTEDQIVLFNLVSNNGLYTKELSDFRVKYFRKESVIDDLYNLYYNEYRLNNEYIQNQEKEFWIDLRKKEEKFKEILKVDSICIKIYSNFVKQGYKHSIEGFKKLIFEPYEEGLNIKEIDNLEKDINKDTPTYLQTAIDINIFILILFFPFRYIVIGLKWSIKQIKNKNNVI</sequence>
<evidence type="ECO:0000313" key="2">
    <source>
        <dbReference type="EMBL" id="GAA4045843.1"/>
    </source>
</evidence>
<feature type="transmembrane region" description="Helical" evidence="1">
    <location>
        <begin position="229"/>
        <end position="247"/>
    </location>
</feature>
<organism evidence="2 3">
    <name type="scientific">Flavobacterium chungnamense</name>
    <dbReference type="NCBI Taxonomy" id="706182"/>
    <lineage>
        <taxon>Bacteria</taxon>
        <taxon>Pseudomonadati</taxon>
        <taxon>Bacteroidota</taxon>
        <taxon>Flavobacteriia</taxon>
        <taxon>Flavobacteriales</taxon>
        <taxon>Flavobacteriaceae</taxon>
        <taxon>Flavobacterium</taxon>
    </lineage>
</organism>
<dbReference type="Proteomes" id="UP001500426">
    <property type="component" value="Unassembled WGS sequence"/>
</dbReference>
<accession>A0ABP7UKL6</accession>
<evidence type="ECO:0000256" key="1">
    <source>
        <dbReference type="SAM" id="Phobius"/>
    </source>
</evidence>